<feature type="binding site" evidence="5">
    <location>
        <position position="172"/>
    </location>
    <ligand>
        <name>Mg(2+)</name>
        <dbReference type="ChEBI" id="CHEBI:18420"/>
        <label>1</label>
        <note>catalytic</note>
    </ligand>
</feature>
<evidence type="ECO:0000313" key="6">
    <source>
        <dbReference type="EMBL" id="AFU60170.1"/>
    </source>
</evidence>
<evidence type="ECO:0000256" key="1">
    <source>
        <dbReference type="ARBA" id="ARBA00001946"/>
    </source>
</evidence>
<dbReference type="KEGG" id="nga:Ngar_c32550"/>
<dbReference type="SUPFAM" id="SSF56655">
    <property type="entry name" value="Carbohydrate phosphatase"/>
    <property type="match status" value="1"/>
</dbReference>
<feature type="binding site" evidence="5">
    <location>
        <position position="44"/>
    </location>
    <ligand>
        <name>Mg(2+)</name>
        <dbReference type="ChEBI" id="CHEBI:18420"/>
        <label>1</label>
        <note>catalytic</note>
    </ligand>
</feature>
<keyword evidence="3 6" id="KW-0378">Hydrolase</keyword>
<dbReference type="PANTHER" id="PTHR20854">
    <property type="entry name" value="INOSITOL MONOPHOSPHATASE"/>
    <property type="match status" value="1"/>
</dbReference>
<dbReference type="Gene3D" id="3.40.190.80">
    <property type="match status" value="1"/>
</dbReference>
<name>K0IJH8_NITGG</name>
<evidence type="ECO:0000313" key="7">
    <source>
        <dbReference type="Proteomes" id="UP000008037"/>
    </source>
</evidence>
<dbReference type="PRINTS" id="PR00377">
    <property type="entry name" value="IMPHPHTASES"/>
</dbReference>
<keyword evidence="4 5" id="KW-0460">Magnesium</keyword>
<accession>K0IJH8</accession>
<organism evidence="6 7">
    <name type="scientific">Nitrososphaera gargensis (strain Ga9.2)</name>
    <dbReference type="NCBI Taxonomy" id="1237085"/>
    <lineage>
        <taxon>Archaea</taxon>
        <taxon>Nitrososphaerota</taxon>
        <taxon>Nitrososphaeria</taxon>
        <taxon>Nitrososphaerales</taxon>
        <taxon>Nitrososphaeraceae</taxon>
        <taxon>Nitrososphaera</taxon>
    </lineage>
</organism>
<dbReference type="FunCoup" id="K0IJH8">
    <property type="interactions" value="52"/>
</dbReference>
<protein>
    <submittedName>
        <fullName evidence="6">Putative inositol-1-monophosphatase</fullName>
        <ecNumber evidence="6">3.1.3.25</ecNumber>
    </submittedName>
</protein>
<dbReference type="InParanoid" id="K0IJH8"/>
<sequence length="223" mass="24144">MSRRIDLIAEKTVIDILRKRGIDATIIGEECGRIEGKRGYIIMDAIDGTTNAVRGIPFYCCSIAYATDFRLSTVTDAAIIDLARGDLYYASKGKGAFLNGKRISAKKESPADPAIGINISGVKPTVIERLAPIIAEADHTRQFGANALEMCFLARGLLDAYIDLRGKIRPTDIAAGYLIAKEAGAKAYSDSGSDLESDLDVKTRLSYMVVANDGMRERLAALF</sequence>
<feature type="binding site" evidence="5">
    <location>
        <position position="29"/>
    </location>
    <ligand>
        <name>Mg(2+)</name>
        <dbReference type="ChEBI" id="CHEBI:18420"/>
        <label>1</label>
        <note>catalytic</note>
    </ligand>
</feature>
<keyword evidence="7" id="KW-1185">Reference proteome</keyword>
<dbReference type="Proteomes" id="UP000008037">
    <property type="component" value="Chromosome"/>
</dbReference>
<dbReference type="FunFam" id="3.40.190.80:FF:000020">
    <property type="entry name" value="Fructose-1,6-bisphosphatase/inositol-1-monophosphatase"/>
    <property type="match status" value="1"/>
</dbReference>
<dbReference type="Pfam" id="PF00459">
    <property type="entry name" value="Inositol_P"/>
    <property type="match status" value="1"/>
</dbReference>
<dbReference type="EMBL" id="CP002408">
    <property type="protein sequence ID" value="AFU60170.1"/>
    <property type="molecule type" value="Genomic_DNA"/>
</dbReference>
<gene>
    <name evidence="6" type="ordered locus">Ngar_c32550</name>
</gene>
<evidence type="ECO:0000256" key="2">
    <source>
        <dbReference type="ARBA" id="ARBA00022723"/>
    </source>
</evidence>
<dbReference type="HOGENOM" id="CLU_044118_5_0_2"/>
<evidence type="ECO:0000256" key="4">
    <source>
        <dbReference type="ARBA" id="ARBA00022842"/>
    </source>
</evidence>
<dbReference type="GO" id="GO:0046872">
    <property type="term" value="F:metal ion binding"/>
    <property type="evidence" value="ECO:0007669"/>
    <property type="project" value="UniProtKB-KW"/>
</dbReference>
<keyword evidence="2 5" id="KW-0479">Metal-binding</keyword>
<dbReference type="GO" id="GO:0007165">
    <property type="term" value="P:signal transduction"/>
    <property type="evidence" value="ECO:0007669"/>
    <property type="project" value="TreeGrafter"/>
</dbReference>
<dbReference type="GO" id="GO:0006020">
    <property type="term" value="P:inositol metabolic process"/>
    <property type="evidence" value="ECO:0007669"/>
    <property type="project" value="TreeGrafter"/>
</dbReference>
<dbReference type="AlphaFoldDB" id="K0IJH8"/>
<dbReference type="Gene3D" id="3.30.540.10">
    <property type="entry name" value="Fructose-1,6-Bisphosphatase, subunit A, domain 1"/>
    <property type="match status" value="1"/>
</dbReference>
<evidence type="ECO:0000256" key="3">
    <source>
        <dbReference type="ARBA" id="ARBA00022801"/>
    </source>
</evidence>
<dbReference type="PANTHER" id="PTHR20854:SF4">
    <property type="entry name" value="INOSITOL-1-MONOPHOSPHATASE-RELATED"/>
    <property type="match status" value="1"/>
</dbReference>
<reference evidence="6 7" key="1">
    <citation type="journal article" date="2012" name="Environ. Microbiol.">
        <title>The genome of the ammonia-oxidizing Candidatus Nitrososphaera gargensis: insights into metabolic versatility and environmental adaptations.</title>
        <authorList>
            <person name="Spang A."/>
            <person name="Poehlein A."/>
            <person name="Offre P."/>
            <person name="Zumbragel S."/>
            <person name="Haider S."/>
            <person name="Rychlik N."/>
            <person name="Nowka B."/>
            <person name="Schmeisser C."/>
            <person name="Lebedeva E.V."/>
            <person name="Rattei T."/>
            <person name="Bohm C."/>
            <person name="Schmid M."/>
            <person name="Galushko A."/>
            <person name="Hatzenpichler R."/>
            <person name="Weinmaier T."/>
            <person name="Daniel R."/>
            <person name="Schleper C."/>
            <person name="Spieck E."/>
            <person name="Streit W."/>
            <person name="Wagner M."/>
        </authorList>
    </citation>
    <scope>NUCLEOTIDE SEQUENCE [LARGE SCALE GENOMIC DNA]</scope>
    <source>
        <strain evidence="7">Ga9.2</strain>
    </source>
</reference>
<comment type="cofactor">
    <cofactor evidence="1 5">
        <name>Mg(2+)</name>
        <dbReference type="ChEBI" id="CHEBI:18420"/>
    </cofactor>
</comment>
<evidence type="ECO:0000256" key="5">
    <source>
        <dbReference type="PIRSR" id="PIRSR600760-2"/>
    </source>
</evidence>
<feature type="binding site" evidence="5">
    <location>
        <position position="47"/>
    </location>
    <ligand>
        <name>Mg(2+)</name>
        <dbReference type="ChEBI" id="CHEBI:18420"/>
        <label>1</label>
        <note>catalytic</note>
    </ligand>
</feature>
<dbReference type="InterPro" id="IPR000760">
    <property type="entry name" value="Inositol_monophosphatase-like"/>
</dbReference>
<proteinExistence type="predicted"/>
<dbReference type="GO" id="GO:0008934">
    <property type="term" value="F:inositol monophosphate 1-phosphatase activity"/>
    <property type="evidence" value="ECO:0007669"/>
    <property type="project" value="TreeGrafter"/>
</dbReference>
<dbReference type="STRING" id="1237085.Ngar_c32550"/>
<feature type="binding site" evidence="5">
    <location>
        <position position="46"/>
    </location>
    <ligand>
        <name>Mg(2+)</name>
        <dbReference type="ChEBI" id="CHEBI:18420"/>
        <label>1</label>
        <note>catalytic</note>
    </ligand>
</feature>
<dbReference type="BioCyc" id="CNIT1237085:G1324-3255-MONOMER"/>
<dbReference type="EC" id="3.1.3.25" evidence="6"/>